<proteinExistence type="predicted"/>
<dbReference type="Proteomes" id="UP000005332">
    <property type="component" value="Unassembled WGS sequence"/>
</dbReference>
<accession>G4CWP4</accession>
<comment type="caution">
    <text evidence="3">The sequence shown here is derived from an EMBL/GenBank/DDBJ whole genome shotgun (WGS) entry which is preliminary data.</text>
</comment>
<organism evidence="3 4">
    <name type="scientific">Cutibacterium avidum ATCC 25577</name>
    <dbReference type="NCBI Taxonomy" id="997355"/>
    <lineage>
        <taxon>Bacteria</taxon>
        <taxon>Bacillati</taxon>
        <taxon>Actinomycetota</taxon>
        <taxon>Actinomycetes</taxon>
        <taxon>Propionibacteriales</taxon>
        <taxon>Propionibacteriaceae</taxon>
        <taxon>Cutibacterium</taxon>
    </lineage>
</organism>
<keyword evidence="2" id="KW-0472">Membrane</keyword>
<keyword evidence="2" id="KW-1133">Transmembrane helix</keyword>
<gene>
    <name evidence="3" type="ORF">HMPREF9153_0951</name>
</gene>
<feature type="transmembrane region" description="Helical" evidence="2">
    <location>
        <begin position="85"/>
        <end position="110"/>
    </location>
</feature>
<evidence type="ECO:0000313" key="4">
    <source>
        <dbReference type="Proteomes" id="UP000005332"/>
    </source>
</evidence>
<reference evidence="3 4" key="1">
    <citation type="submission" date="2011-06" db="EMBL/GenBank/DDBJ databases">
        <authorList>
            <person name="Muzny D."/>
            <person name="Qin X."/>
            <person name="Deng J."/>
            <person name="Jiang H."/>
            <person name="Liu Y."/>
            <person name="Qu J."/>
            <person name="Song X.-Z."/>
            <person name="Zhang L."/>
            <person name="Thornton R."/>
            <person name="Coyle M."/>
            <person name="Francisco L."/>
            <person name="Jackson L."/>
            <person name="Javaid M."/>
            <person name="Korchina V."/>
            <person name="Kovar C."/>
            <person name="Mata R."/>
            <person name="Mathew T."/>
            <person name="Ngo R."/>
            <person name="Nguyen L."/>
            <person name="Nguyen N."/>
            <person name="Okwuonu G."/>
            <person name="Ongeri F."/>
            <person name="Pham C."/>
            <person name="Simmons D."/>
            <person name="Wilczek-Boney K."/>
            <person name="Hale W."/>
            <person name="Jakkamsetti A."/>
            <person name="Pham P."/>
            <person name="Ruth R."/>
            <person name="San Lucas F."/>
            <person name="Warren J."/>
            <person name="Zhang J."/>
            <person name="Zhao Z."/>
            <person name="Zhou C."/>
            <person name="Zhu D."/>
            <person name="Lee S."/>
            <person name="Bess C."/>
            <person name="Blankenburg K."/>
            <person name="Forbes L."/>
            <person name="Fu Q."/>
            <person name="Gubbala S."/>
            <person name="Hirani K."/>
            <person name="Jayaseelan J.C."/>
            <person name="Lara F."/>
            <person name="Munidasa M."/>
            <person name="Palculict T."/>
            <person name="Patil S."/>
            <person name="Pu L.-L."/>
            <person name="Saada N."/>
            <person name="Tang L."/>
            <person name="Weissenberger G."/>
            <person name="Zhu Y."/>
            <person name="Hemphill L."/>
            <person name="Shang Y."/>
            <person name="Youmans B."/>
            <person name="Ayvaz T."/>
            <person name="Ross M."/>
            <person name="Santibanez J."/>
            <person name="Aqrawi P."/>
            <person name="Gross S."/>
            <person name="Joshi V."/>
            <person name="Fowler G."/>
            <person name="Nazareth L."/>
            <person name="Reid J."/>
            <person name="Worley K."/>
            <person name="Petrosino J."/>
            <person name="Highlander S."/>
            <person name="Gibbs R."/>
        </authorList>
    </citation>
    <scope>NUCLEOTIDE SEQUENCE [LARGE SCALE GENOMIC DNA]</scope>
    <source>
        <strain evidence="3 4">ATCC 25577</strain>
    </source>
</reference>
<dbReference type="PATRIC" id="fig|997355.3.peg.932"/>
<feature type="transmembrane region" description="Helical" evidence="2">
    <location>
        <begin position="122"/>
        <end position="146"/>
    </location>
</feature>
<evidence type="ECO:0000256" key="2">
    <source>
        <dbReference type="SAM" id="Phobius"/>
    </source>
</evidence>
<dbReference type="EMBL" id="AGBA01000009">
    <property type="protein sequence ID" value="EGY78368.1"/>
    <property type="molecule type" value="Genomic_DNA"/>
</dbReference>
<evidence type="ECO:0000313" key="3">
    <source>
        <dbReference type="EMBL" id="EGY78368.1"/>
    </source>
</evidence>
<feature type="transmembrane region" description="Helical" evidence="2">
    <location>
        <begin position="152"/>
        <end position="172"/>
    </location>
</feature>
<dbReference type="RefSeq" id="WP_004809854.1">
    <property type="nucleotide sequence ID" value="NZ_JH165054.1"/>
</dbReference>
<evidence type="ECO:0000256" key="1">
    <source>
        <dbReference type="SAM" id="MobiDB-lite"/>
    </source>
</evidence>
<name>G4CWP4_9ACTN</name>
<dbReference type="HOGENOM" id="CLU_1509316_0_0_11"/>
<keyword evidence="2" id="KW-0812">Transmembrane</keyword>
<protein>
    <submittedName>
        <fullName evidence="3">Uncharacterized protein</fullName>
    </submittedName>
</protein>
<sequence>MSRRRDEENTLDLRARLGHDVDQGDPDTLGSTTESARVGRSAGAFVAVMAITGLVWGLSLAIWAVTPGANGTSGTMPVRGWFGSLLVGLLYAMGVAVILIIPVVLQAALLGARLEQRRSQRLAGGIVGGATVLLGAAGLFALIPMLSAVAEVTWPALLVAIGLGVWWGPWAIEGHRSRRGRDGSGGLQCES</sequence>
<keyword evidence="4" id="KW-1185">Reference proteome</keyword>
<feature type="transmembrane region" description="Helical" evidence="2">
    <location>
        <begin position="44"/>
        <end position="65"/>
    </location>
</feature>
<dbReference type="AlphaFoldDB" id="G4CWP4"/>
<feature type="region of interest" description="Disordered" evidence="1">
    <location>
        <begin position="15"/>
        <end position="35"/>
    </location>
</feature>